<dbReference type="Gene3D" id="1.10.10.10">
    <property type="entry name" value="Winged helix-like DNA-binding domain superfamily/Winged helix DNA-binding domain"/>
    <property type="match status" value="1"/>
</dbReference>
<dbReference type="EMBL" id="CP026948">
    <property type="protein sequence ID" value="AWB83101.1"/>
    <property type="molecule type" value="Genomic_DNA"/>
</dbReference>
<protein>
    <recommendedName>
        <fullName evidence="2">DprA winged helix domain-containing protein</fullName>
    </recommendedName>
</protein>
<proteinExistence type="predicted"/>
<dbReference type="InterPro" id="IPR036388">
    <property type="entry name" value="WH-like_DNA-bd_sf"/>
</dbReference>
<feature type="domain" description="DprA winged helix" evidence="2">
    <location>
        <begin position="56"/>
        <end position="96"/>
    </location>
</feature>
<keyword evidence="4" id="KW-1185">Reference proteome</keyword>
<evidence type="ECO:0000259" key="2">
    <source>
        <dbReference type="Pfam" id="PF17782"/>
    </source>
</evidence>
<accession>A0A2S0WBF6</accession>
<feature type="compositionally biased region" description="Low complexity" evidence="1">
    <location>
        <begin position="44"/>
        <end position="54"/>
    </location>
</feature>
<dbReference type="Proteomes" id="UP000244754">
    <property type="component" value="Chromosome"/>
</dbReference>
<dbReference type="Pfam" id="PF17782">
    <property type="entry name" value="WHD_DprA"/>
    <property type="match status" value="1"/>
</dbReference>
<feature type="region of interest" description="Disordered" evidence="1">
    <location>
        <begin position="62"/>
        <end position="81"/>
    </location>
</feature>
<evidence type="ECO:0000256" key="1">
    <source>
        <dbReference type="SAM" id="MobiDB-lite"/>
    </source>
</evidence>
<dbReference type="InterPro" id="IPR036390">
    <property type="entry name" value="WH_DNA-bd_sf"/>
</dbReference>
<dbReference type="AlphaFoldDB" id="A0A2S0WBF6"/>
<dbReference type="InterPro" id="IPR041614">
    <property type="entry name" value="DprA_WH"/>
</dbReference>
<organism evidence="3 4">
    <name type="scientific">Corynebacterium liangguodongii</name>
    <dbReference type="NCBI Taxonomy" id="2079535"/>
    <lineage>
        <taxon>Bacteria</taxon>
        <taxon>Bacillati</taxon>
        <taxon>Actinomycetota</taxon>
        <taxon>Actinomycetes</taxon>
        <taxon>Mycobacteriales</taxon>
        <taxon>Corynebacteriaceae</taxon>
        <taxon>Corynebacterium</taxon>
    </lineage>
</organism>
<sequence length="112" mass="12435">MGPSFRWTLRRHATNFSSWFATDSQPPPGADEEPHIHCQRRRPPQTSRPRPRAATAIKLSTRSAAPLSKEQLVERTGLSSSQTARALTELKAAGDVMAEKSPQDGRVILYRA</sequence>
<gene>
    <name evidence="3" type="ORF">C3E79_00180</name>
</gene>
<evidence type="ECO:0000313" key="3">
    <source>
        <dbReference type="EMBL" id="AWB83101.1"/>
    </source>
</evidence>
<feature type="region of interest" description="Disordered" evidence="1">
    <location>
        <begin position="18"/>
        <end position="54"/>
    </location>
</feature>
<dbReference type="KEGG" id="clia:C3E79_00180"/>
<dbReference type="SUPFAM" id="SSF46785">
    <property type="entry name" value="Winged helix' DNA-binding domain"/>
    <property type="match status" value="1"/>
</dbReference>
<evidence type="ECO:0000313" key="4">
    <source>
        <dbReference type="Proteomes" id="UP000244754"/>
    </source>
</evidence>
<reference evidence="4" key="1">
    <citation type="submission" date="2018-01" db="EMBL/GenBank/DDBJ databases">
        <authorList>
            <person name="Li J."/>
        </authorList>
    </citation>
    <scope>NUCLEOTIDE SEQUENCE [LARGE SCALE GENOMIC DNA]</scope>
    <source>
        <strain evidence="4">2184</strain>
    </source>
</reference>
<name>A0A2S0WBF6_9CORY</name>